<organism evidence="9 10">
    <name type="scientific">Bosea lathyri</name>
    <dbReference type="NCBI Taxonomy" id="1036778"/>
    <lineage>
        <taxon>Bacteria</taxon>
        <taxon>Pseudomonadati</taxon>
        <taxon>Pseudomonadota</taxon>
        <taxon>Alphaproteobacteria</taxon>
        <taxon>Hyphomicrobiales</taxon>
        <taxon>Boseaceae</taxon>
        <taxon>Bosea</taxon>
    </lineage>
</organism>
<dbReference type="InterPro" id="IPR011789">
    <property type="entry name" value="CueR"/>
</dbReference>
<dbReference type="InterPro" id="IPR015358">
    <property type="entry name" value="Tscrpt_reg_MerR_DNA-bd"/>
</dbReference>
<dbReference type="PANTHER" id="PTHR30204:SF94">
    <property type="entry name" value="HEAVY METAL-DEPENDENT TRANSCRIPTIONAL REGULATOR HI_0293-RELATED"/>
    <property type="match status" value="1"/>
</dbReference>
<dbReference type="SMART" id="SM00422">
    <property type="entry name" value="HTH_MERR"/>
    <property type="match status" value="1"/>
</dbReference>
<dbReference type="Proteomes" id="UP000236743">
    <property type="component" value="Unassembled WGS sequence"/>
</dbReference>
<evidence type="ECO:0000313" key="9">
    <source>
        <dbReference type="EMBL" id="SEG19971.1"/>
    </source>
</evidence>
<evidence type="ECO:0000259" key="8">
    <source>
        <dbReference type="PROSITE" id="PS50937"/>
    </source>
</evidence>
<dbReference type="NCBIfam" id="TIGR02044">
    <property type="entry name" value="CueR"/>
    <property type="match status" value="1"/>
</dbReference>
<keyword evidence="10" id="KW-1185">Reference proteome</keyword>
<name>A0A1H5Y7L0_9HYPH</name>
<evidence type="ECO:0000313" key="10">
    <source>
        <dbReference type="Proteomes" id="UP000236743"/>
    </source>
</evidence>
<dbReference type="GO" id="GO:0003700">
    <property type="term" value="F:DNA-binding transcription factor activity"/>
    <property type="evidence" value="ECO:0007669"/>
    <property type="project" value="InterPro"/>
</dbReference>
<dbReference type="Pfam" id="PF09278">
    <property type="entry name" value="MerR-DNA-bind"/>
    <property type="match status" value="1"/>
</dbReference>
<feature type="coiled-coil region" evidence="6">
    <location>
        <begin position="81"/>
        <end position="111"/>
    </location>
</feature>
<comment type="subcellular location">
    <subcellularLocation>
        <location evidence="1">Cytoplasm</location>
    </subcellularLocation>
</comment>
<dbReference type="PRINTS" id="PR00040">
    <property type="entry name" value="HTHMERR"/>
</dbReference>
<evidence type="ECO:0000256" key="5">
    <source>
        <dbReference type="ARBA" id="ARBA00023163"/>
    </source>
</evidence>
<sequence>MNIGQAASASGVTAKMIRYYESIGLIAAAVRTQAGYRVYSSEDIHALRFIKRARNMGFSMDEARELLALWRDKTRASADVKSFALKHVRELEAKIAELQAMAQTIKHLANNCHGDDRPDCPILADIADVTPQRKAANGNGKSKRGTQDHADCSCDDAAPAAPQKH</sequence>
<dbReference type="InterPro" id="IPR009061">
    <property type="entry name" value="DNA-bd_dom_put_sf"/>
</dbReference>
<keyword evidence="6" id="KW-0175">Coiled coil</keyword>
<dbReference type="Gene3D" id="1.10.1660.10">
    <property type="match status" value="1"/>
</dbReference>
<dbReference type="PANTHER" id="PTHR30204">
    <property type="entry name" value="REDOX-CYCLING DRUG-SENSING TRANSCRIPTIONAL ACTIVATOR SOXR"/>
    <property type="match status" value="1"/>
</dbReference>
<reference evidence="9 10" key="1">
    <citation type="submission" date="2016-10" db="EMBL/GenBank/DDBJ databases">
        <authorList>
            <person name="de Groot N.N."/>
        </authorList>
    </citation>
    <scope>NUCLEOTIDE SEQUENCE [LARGE SCALE GENOMIC DNA]</scope>
    <source>
        <strain evidence="9 10">DSM 26656</strain>
    </source>
</reference>
<gene>
    <name evidence="9" type="ORF">SAMN04488115_103568</name>
</gene>
<evidence type="ECO:0000256" key="2">
    <source>
        <dbReference type="ARBA" id="ARBA00022490"/>
    </source>
</evidence>
<dbReference type="GO" id="GO:0005507">
    <property type="term" value="F:copper ion binding"/>
    <property type="evidence" value="ECO:0007669"/>
    <property type="project" value="InterPro"/>
</dbReference>
<dbReference type="InterPro" id="IPR000551">
    <property type="entry name" value="MerR-type_HTH_dom"/>
</dbReference>
<dbReference type="RefSeq" id="WP_103872361.1">
    <property type="nucleotide sequence ID" value="NZ_FNUY01000003.1"/>
</dbReference>
<evidence type="ECO:0000256" key="7">
    <source>
        <dbReference type="SAM" id="MobiDB-lite"/>
    </source>
</evidence>
<protein>
    <submittedName>
        <fullName evidence="9">Cu(I)-responsive transcriptional regulator</fullName>
    </submittedName>
</protein>
<keyword evidence="2" id="KW-0963">Cytoplasm</keyword>
<dbReference type="OrthoDB" id="9802944at2"/>
<evidence type="ECO:0000256" key="4">
    <source>
        <dbReference type="ARBA" id="ARBA00023125"/>
    </source>
</evidence>
<dbReference type="GO" id="GO:0005737">
    <property type="term" value="C:cytoplasm"/>
    <property type="evidence" value="ECO:0007669"/>
    <property type="project" value="UniProtKB-SubCell"/>
</dbReference>
<keyword evidence="3" id="KW-0805">Transcription regulation</keyword>
<dbReference type="SUPFAM" id="SSF46955">
    <property type="entry name" value="Putative DNA-binding domain"/>
    <property type="match status" value="1"/>
</dbReference>
<dbReference type="CDD" id="cd01108">
    <property type="entry name" value="HTH_CueR"/>
    <property type="match status" value="1"/>
</dbReference>
<dbReference type="EMBL" id="FNUY01000003">
    <property type="protein sequence ID" value="SEG19971.1"/>
    <property type="molecule type" value="Genomic_DNA"/>
</dbReference>
<feature type="region of interest" description="Disordered" evidence="7">
    <location>
        <begin position="131"/>
        <end position="165"/>
    </location>
</feature>
<dbReference type="PROSITE" id="PS50937">
    <property type="entry name" value="HTH_MERR_2"/>
    <property type="match status" value="1"/>
</dbReference>
<evidence type="ECO:0000256" key="3">
    <source>
        <dbReference type="ARBA" id="ARBA00023015"/>
    </source>
</evidence>
<dbReference type="InterPro" id="IPR047057">
    <property type="entry name" value="MerR_fam"/>
</dbReference>
<dbReference type="PROSITE" id="PS00552">
    <property type="entry name" value="HTH_MERR_1"/>
    <property type="match status" value="1"/>
</dbReference>
<dbReference type="GO" id="GO:0045893">
    <property type="term" value="P:positive regulation of DNA-templated transcription"/>
    <property type="evidence" value="ECO:0007669"/>
    <property type="project" value="InterPro"/>
</dbReference>
<keyword evidence="4" id="KW-0238">DNA-binding</keyword>
<dbReference type="AlphaFoldDB" id="A0A1H5Y7L0"/>
<feature type="compositionally biased region" description="Low complexity" evidence="7">
    <location>
        <begin position="155"/>
        <end position="165"/>
    </location>
</feature>
<proteinExistence type="predicted"/>
<evidence type="ECO:0000256" key="1">
    <source>
        <dbReference type="ARBA" id="ARBA00004496"/>
    </source>
</evidence>
<dbReference type="GO" id="GO:0003677">
    <property type="term" value="F:DNA binding"/>
    <property type="evidence" value="ECO:0007669"/>
    <property type="project" value="UniProtKB-KW"/>
</dbReference>
<keyword evidence="5" id="KW-0804">Transcription</keyword>
<evidence type="ECO:0000256" key="6">
    <source>
        <dbReference type="SAM" id="Coils"/>
    </source>
</evidence>
<accession>A0A1H5Y7L0</accession>
<feature type="domain" description="HTH merR-type" evidence="8">
    <location>
        <begin position="1"/>
        <end position="69"/>
    </location>
</feature>
<dbReference type="Pfam" id="PF00376">
    <property type="entry name" value="MerR"/>
    <property type="match status" value="1"/>
</dbReference>